<organism evidence="1 2">
    <name type="scientific">Kangiella taiwanensis</name>
    <dbReference type="NCBI Taxonomy" id="1079179"/>
    <lineage>
        <taxon>Bacteria</taxon>
        <taxon>Pseudomonadati</taxon>
        <taxon>Pseudomonadota</taxon>
        <taxon>Gammaproteobacteria</taxon>
        <taxon>Kangiellales</taxon>
        <taxon>Kangiellaceae</taxon>
        <taxon>Kangiella</taxon>
    </lineage>
</organism>
<dbReference type="InterPro" id="IPR036622">
    <property type="entry name" value="LigA_sf"/>
</dbReference>
<gene>
    <name evidence="1" type="ORF">GCM10023150_06360</name>
</gene>
<reference evidence="2" key="1">
    <citation type="journal article" date="2019" name="Int. J. Syst. Evol. Microbiol.">
        <title>The Global Catalogue of Microorganisms (GCM) 10K type strain sequencing project: providing services to taxonomists for standard genome sequencing and annotation.</title>
        <authorList>
            <consortium name="The Broad Institute Genomics Platform"/>
            <consortium name="The Broad Institute Genome Sequencing Center for Infectious Disease"/>
            <person name="Wu L."/>
            <person name="Ma J."/>
        </authorList>
    </citation>
    <scope>NUCLEOTIDE SEQUENCE [LARGE SCALE GENOMIC DNA]</scope>
    <source>
        <strain evidence="2">JCM 17727</strain>
    </source>
</reference>
<dbReference type="Gene3D" id="1.10.700.10">
    <property type="entry name" value="Dioxygenase LigAB, LigA subunit"/>
    <property type="match status" value="1"/>
</dbReference>
<keyword evidence="2" id="KW-1185">Reference proteome</keyword>
<accession>A0ABP8HVY9</accession>
<protein>
    <recommendedName>
        <fullName evidence="3">Extradiol ring-cleavage dioxygenase LigAB LigA subunit domain-containing protein</fullName>
    </recommendedName>
</protein>
<evidence type="ECO:0000313" key="2">
    <source>
        <dbReference type="Proteomes" id="UP001501294"/>
    </source>
</evidence>
<comment type="caution">
    <text evidence="1">The sequence shown here is derived from an EMBL/GenBank/DDBJ whole genome shotgun (WGS) entry which is preliminary data.</text>
</comment>
<dbReference type="RefSeq" id="WP_223577039.1">
    <property type="nucleotide sequence ID" value="NZ_BAABFU010000001.1"/>
</dbReference>
<evidence type="ECO:0000313" key="1">
    <source>
        <dbReference type="EMBL" id="GAA4345730.1"/>
    </source>
</evidence>
<name>A0ABP8HVY9_9GAMM</name>
<dbReference type="EMBL" id="BAABFU010000001">
    <property type="protein sequence ID" value="GAA4345730.1"/>
    <property type="molecule type" value="Genomic_DNA"/>
</dbReference>
<proteinExistence type="predicted"/>
<dbReference type="Proteomes" id="UP001501294">
    <property type="component" value="Unassembled WGS sequence"/>
</dbReference>
<sequence>MSKKKFEEFVIKLSEDPKLNESYVENPEAVMKDFGLEEREIKAIMKGDQKEIKNILGDPQNCLVIIVMCKDKKK</sequence>
<evidence type="ECO:0008006" key="3">
    <source>
        <dbReference type="Google" id="ProtNLM"/>
    </source>
</evidence>